<feature type="transmembrane region" description="Helical" evidence="12">
    <location>
        <begin position="9"/>
        <end position="27"/>
    </location>
</feature>
<keyword evidence="4" id="KW-0138">CF(0)</keyword>
<keyword evidence="8" id="KW-0406">Ion transport</keyword>
<evidence type="ECO:0000256" key="3">
    <source>
        <dbReference type="ARBA" id="ARBA00022448"/>
    </source>
</evidence>
<dbReference type="Gene3D" id="1.20.120.220">
    <property type="entry name" value="ATP synthase, F0 complex, subunit A"/>
    <property type="match status" value="1"/>
</dbReference>
<protein>
    <recommendedName>
        <fullName evidence="11">ATP synthase subunit a</fullName>
    </recommendedName>
</protein>
<evidence type="ECO:0000256" key="5">
    <source>
        <dbReference type="ARBA" id="ARBA00022692"/>
    </source>
</evidence>
<dbReference type="PANTHER" id="PTHR11410">
    <property type="entry name" value="ATP SYNTHASE SUBUNIT A"/>
    <property type="match status" value="1"/>
</dbReference>
<feature type="transmembrane region" description="Helical" evidence="12">
    <location>
        <begin position="223"/>
        <end position="250"/>
    </location>
</feature>
<dbReference type="InterPro" id="IPR045083">
    <property type="entry name" value="ATP_synth_F0_asu_bact/mt"/>
</dbReference>
<comment type="similarity">
    <text evidence="2">Belongs to the ATPase A chain family.</text>
</comment>
<gene>
    <name evidence="13" type="primary">ATP6</name>
</gene>
<geneLocation type="mitochondrion" evidence="13"/>
<keyword evidence="5 12" id="KW-0812">Transmembrane</keyword>
<evidence type="ECO:0000256" key="2">
    <source>
        <dbReference type="ARBA" id="ARBA00006810"/>
    </source>
</evidence>
<dbReference type="RefSeq" id="YP_009582139.1">
    <property type="nucleotide sequence ID" value="NC_041549.1"/>
</dbReference>
<evidence type="ECO:0000256" key="9">
    <source>
        <dbReference type="ARBA" id="ARBA00023136"/>
    </source>
</evidence>
<keyword evidence="13" id="KW-0496">Mitochondrion</keyword>
<dbReference type="InterPro" id="IPR035908">
    <property type="entry name" value="F0_ATP_A_sf"/>
</dbReference>
<dbReference type="InterPro" id="IPR023011">
    <property type="entry name" value="ATP_synth_F0_asu_AS"/>
</dbReference>
<dbReference type="PROSITE" id="PS00449">
    <property type="entry name" value="ATPASE_A"/>
    <property type="match status" value="1"/>
</dbReference>
<dbReference type="GO" id="GO:0005743">
    <property type="term" value="C:mitochondrial inner membrane"/>
    <property type="evidence" value="ECO:0007669"/>
    <property type="project" value="UniProtKB-SubCell"/>
</dbReference>
<keyword evidence="7 12" id="KW-1133">Transmembrane helix</keyword>
<comment type="subcellular location">
    <subcellularLocation>
        <location evidence="1">Membrane</location>
        <topology evidence="1">Multi-pass membrane protein</topology>
    </subcellularLocation>
    <subcellularLocation>
        <location evidence="11">Mitochondrion inner membrane</location>
        <topology evidence="11">Multi-pass membrane protein</topology>
    </subcellularLocation>
</comment>
<feature type="transmembrane region" description="Helical" evidence="12">
    <location>
        <begin position="95"/>
        <end position="117"/>
    </location>
</feature>
<dbReference type="SUPFAM" id="SSF81336">
    <property type="entry name" value="F1F0 ATP synthase subunit A"/>
    <property type="match status" value="1"/>
</dbReference>
<evidence type="ECO:0000256" key="12">
    <source>
        <dbReference type="SAM" id="Phobius"/>
    </source>
</evidence>
<feature type="transmembrane region" description="Helical" evidence="12">
    <location>
        <begin position="33"/>
        <end position="50"/>
    </location>
</feature>
<dbReference type="GO" id="GO:0046933">
    <property type="term" value="F:proton-transporting ATP synthase activity, rotational mechanism"/>
    <property type="evidence" value="ECO:0007669"/>
    <property type="project" value="TreeGrafter"/>
</dbReference>
<dbReference type="Pfam" id="PF00119">
    <property type="entry name" value="ATP-synt_A"/>
    <property type="match status" value="1"/>
</dbReference>
<dbReference type="GO" id="GO:0045259">
    <property type="term" value="C:proton-transporting ATP synthase complex"/>
    <property type="evidence" value="ECO:0007669"/>
    <property type="project" value="UniProtKB-KW"/>
</dbReference>
<dbReference type="EMBL" id="MH682141">
    <property type="protein sequence ID" value="QBK82175.1"/>
    <property type="molecule type" value="Genomic_DNA"/>
</dbReference>
<keyword evidence="6" id="KW-0375">Hydrogen ion transport</keyword>
<evidence type="ECO:0000313" key="13">
    <source>
        <dbReference type="EMBL" id="QBK82175.1"/>
    </source>
</evidence>
<evidence type="ECO:0000256" key="1">
    <source>
        <dbReference type="ARBA" id="ARBA00004141"/>
    </source>
</evidence>
<dbReference type="NCBIfam" id="TIGR01131">
    <property type="entry name" value="ATP_synt_6_or_A"/>
    <property type="match status" value="1"/>
</dbReference>
<keyword evidence="10" id="KW-0066">ATP synthesis</keyword>
<proteinExistence type="inferred from homology"/>
<evidence type="ECO:0000256" key="7">
    <source>
        <dbReference type="ARBA" id="ARBA00022989"/>
    </source>
</evidence>
<dbReference type="GeneID" id="39710124"/>
<keyword evidence="3" id="KW-0813">Transport</keyword>
<accession>A0A481YLY0</accession>
<dbReference type="AlphaFoldDB" id="A0A481YLY0"/>
<reference evidence="13" key="2">
    <citation type="journal article" date="2019" name="Curr. Biol.">
        <title>Polyplacotoma mediterranea is a new ramified placozoan species.</title>
        <authorList>
            <person name="Osigus H.J."/>
            <person name="Rolfes S."/>
            <person name="Herzog R."/>
            <person name="Kamm K."/>
            <person name="Schierwater B."/>
        </authorList>
    </citation>
    <scope>NUCLEOTIDE SEQUENCE</scope>
</reference>
<dbReference type="HAMAP" id="MF_01393">
    <property type="entry name" value="ATP_synth_a_bact"/>
    <property type="match status" value="1"/>
</dbReference>
<evidence type="ECO:0000256" key="11">
    <source>
        <dbReference type="RuleBase" id="RU004450"/>
    </source>
</evidence>
<sequence length="257" mass="28486">MVAAYFDQFNIIPIFSIWIYCLSIWTNGEFFCLSNSLFMFFFILFIYNIISAPQKIVPNRIVVGLEIIYDHFNTVLLDNLGYYENGTNNKKRGGYLAFVLSLFFIILFCNGLGLYPYVFTPTVHIIITLGISVSIIIGITITCCIVHGLNFVSMLMPQGAPLALAPLLTIIETLSYISRAISLGVRLAANISSGHLLFSIIASFLPMALAAGMLGSALVPLTILFLVTVLEMAVAIIQAYVFTLLTIVYLRDTVELH</sequence>
<dbReference type="CTD" id="4508"/>
<dbReference type="InterPro" id="IPR000568">
    <property type="entry name" value="ATP_synth_F0_asu"/>
</dbReference>
<evidence type="ECO:0000256" key="4">
    <source>
        <dbReference type="ARBA" id="ARBA00022547"/>
    </source>
</evidence>
<name>A0A481YLY0_9METZ</name>
<evidence type="ECO:0000256" key="10">
    <source>
        <dbReference type="ARBA" id="ARBA00023310"/>
    </source>
</evidence>
<evidence type="ECO:0000256" key="6">
    <source>
        <dbReference type="ARBA" id="ARBA00022781"/>
    </source>
</evidence>
<feature type="transmembrane region" description="Helical" evidence="12">
    <location>
        <begin position="196"/>
        <end position="217"/>
    </location>
</feature>
<evidence type="ECO:0000256" key="8">
    <source>
        <dbReference type="ARBA" id="ARBA00023065"/>
    </source>
</evidence>
<keyword evidence="9 12" id="KW-0472">Membrane</keyword>
<reference evidence="13" key="1">
    <citation type="submission" date="2018-07" db="EMBL/GenBank/DDBJ databases">
        <authorList>
            <person name="Osigus H.-J."/>
            <person name="Schierwater B."/>
        </authorList>
    </citation>
    <scope>NUCLEOTIDE SEQUENCE</scope>
</reference>
<feature type="transmembrane region" description="Helical" evidence="12">
    <location>
        <begin position="123"/>
        <end position="146"/>
    </location>
</feature>
<organism evidence="13">
    <name type="scientific">Polyplacotoma mediterranea</name>
    <dbReference type="NCBI Taxonomy" id="2283839"/>
    <lineage>
        <taxon>Eukaryota</taxon>
        <taxon>Metazoa</taxon>
        <taxon>Placozoa</taxon>
        <taxon>Polyplacotoma</taxon>
    </lineage>
</organism>
<dbReference type="PRINTS" id="PR00123">
    <property type="entry name" value="ATPASEA"/>
</dbReference>
<dbReference type="PANTHER" id="PTHR11410:SF0">
    <property type="entry name" value="ATP SYNTHASE SUBUNIT A"/>
    <property type="match status" value="1"/>
</dbReference>
<dbReference type="CDD" id="cd00310">
    <property type="entry name" value="ATP-synt_Fo_a_6"/>
    <property type="match status" value="1"/>
</dbReference>